<protein>
    <recommendedName>
        <fullName evidence="4">Estradiol 17-beta-dehydrogenase</fullName>
        <ecNumber evidence="4">1.1.1.62</ecNumber>
    </recommendedName>
</protein>
<organism evidence="8 9">
    <name type="scientific">Gasterosteus aculeatus aculeatus</name>
    <name type="common">three-spined stickleback</name>
    <dbReference type="NCBI Taxonomy" id="481459"/>
    <lineage>
        <taxon>Eukaryota</taxon>
        <taxon>Metazoa</taxon>
        <taxon>Chordata</taxon>
        <taxon>Craniata</taxon>
        <taxon>Vertebrata</taxon>
        <taxon>Euteleostomi</taxon>
        <taxon>Actinopterygii</taxon>
        <taxon>Neopterygii</taxon>
        <taxon>Teleostei</taxon>
        <taxon>Neoteleostei</taxon>
        <taxon>Acanthomorphata</taxon>
        <taxon>Eupercaria</taxon>
        <taxon>Perciformes</taxon>
        <taxon>Cottioidei</taxon>
        <taxon>Gasterosteales</taxon>
        <taxon>Gasterosteidae</taxon>
        <taxon>Gasterosteus</taxon>
    </lineage>
</organism>
<evidence type="ECO:0000256" key="2">
    <source>
        <dbReference type="ARBA" id="ARBA00023002"/>
    </source>
</evidence>
<dbReference type="UniPathway" id="UPA00769"/>
<dbReference type="GO" id="GO:0005829">
    <property type="term" value="C:cytosol"/>
    <property type="evidence" value="ECO:0007669"/>
    <property type="project" value="TreeGrafter"/>
</dbReference>
<dbReference type="InterPro" id="IPR036291">
    <property type="entry name" value="NAD(P)-bd_dom_sf"/>
</dbReference>
<sequence>MDKKVVLITGCSSGIGLSLAVRLASDPDKAFKVYATMRNLAKQERLLECVKSLHKDTLDILQMDVTGRQSILDARDRVVEKRVDILVCNAGVGLMGPLEAQSLDSMRQIVEVNLFGTIQAIQAFLPGMKAQGRGRILVTGSTGGLQGLPFNEVYCASKFAIEGACESLAVLLQHFNIHVSLIECGPVNTDFLVNLQRAELGDSSLQQVDGLTLSLYEKYLQHCGSVFQNAAQDTDDIVKVFLEAIRSASPAFRYFTGGGVPPLIKLKVTHPDGSRYISALSKIMFSAEEQ</sequence>
<dbReference type="Pfam" id="PF00106">
    <property type="entry name" value="adh_short"/>
    <property type="match status" value="1"/>
</dbReference>
<dbReference type="Proteomes" id="UP000007635">
    <property type="component" value="Chromosome XI"/>
</dbReference>
<comment type="similarity">
    <text evidence="1 4 7">Belongs to the short-chain dehydrogenases/reductases (SDR) family.</text>
</comment>
<feature type="binding site" evidence="6">
    <location>
        <position position="158"/>
    </location>
    <ligand>
        <name>NADP(+)</name>
        <dbReference type="ChEBI" id="CHEBI:58349"/>
    </ligand>
</feature>
<evidence type="ECO:0000256" key="3">
    <source>
        <dbReference type="ARBA" id="ARBA00023098"/>
    </source>
</evidence>
<evidence type="ECO:0000313" key="9">
    <source>
        <dbReference type="Proteomes" id="UP000007635"/>
    </source>
</evidence>
<dbReference type="EC" id="1.1.1.62" evidence="4"/>
<dbReference type="PANTHER" id="PTHR43391">
    <property type="entry name" value="RETINOL DEHYDROGENASE-RELATED"/>
    <property type="match status" value="1"/>
</dbReference>
<reference evidence="8 9" key="1">
    <citation type="journal article" date="2021" name="G3 (Bethesda)">
        <title>Improved contiguity of the threespine stickleback genome using long-read sequencing.</title>
        <authorList>
            <person name="Nath S."/>
            <person name="Shaw D.E."/>
            <person name="White M.A."/>
        </authorList>
    </citation>
    <scope>NUCLEOTIDE SEQUENCE [LARGE SCALE GENOMIC DNA]</scope>
    <source>
        <strain evidence="8 9">Lake Benthic</strain>
    </source>
</reference>
<reference evidence="8" key="2">
    <citation type="submission" date="2025-08" db="UniProtKB">
        <authorList>
            <consortium name="Ensembl"/>
        </authorList>
    </citation>
    <scope>IDENTIFICATION</scope>
</reference>
<keyword evidence="2" id="KW-0560">Oxidoreductase</keyword>
<keyword evidence="9" id="KW-1185">Reference proteome</keyword>
<accession>G3P112</accession>
<comment type="function">
    <text evidence="4">Favors the reduction of estrogens and androgens. Uses preferentially NADH.</text>
</comment>
<feature type="active site" description="Proton acceptor" evidence="5">
    <location>
        <position position="154"/>
    </location>
</feature>
<dbReference type="STRING" id="69293.ENSGACP00000011285"/>
<dbReference type="eggNOG" id="KOG1205">
    <property type="taxonomic scope" value="Eukaryota"/>
</dbReference>
<dbReference type="PANTHER" id="PTHR43391:SF15">
    <property type="entry name" value="17-BETA-HYDROXYSTEROID DEHYDROGENASE TYPE 1"/>
    <property type="match status" value="1"/>
</dbReference>
<name>G3P112_GASAC</name>
<evidence type="ECO:0000313" key="8">
    <source>
        <dbReference type="Ensembl" id="ENSGACP00000011285.2"/>
    </source>
</evidence>
<evidence type="ECO:0000256" key="6">
    <source>
        <dbReference type="PIRSR" id="PIRSR000095-2"/>
    </source>
</evidence>
<dbReference type="Ensembl" id="ENSGACT00000011308.2">
    <property type="protein sequence ID" value="ENSGACP00000011285.2"/>
    <property type="gene ID" value="ENSGACG00000008535.2"/>
</dbReference>
<reference evidence="8" key="3">
    <citation type="submission" date="2025-09" db="UniProtKB">
        <authorList>
            <consortium name="Ensembl"/>
        </authorList>
    </citation>
    <scope>IDENTIFICATION</scope>
</reference>
<gene>
    <name evidence="8" type="primary">HSD17B1</name>
</gene>
<dbReference type="FunFam" id="3.40.50.720:FF:000323">
    <property type="entry name" value="Estradiol 17-beta-dehydrogenase 1"/>
    <property type="match status" value="1"/>
</dbReference>
<dbReference type="AlphaFoldDB" id="G3P112"/>
<comment type="pathway">
    <text evidence="4">Steroid biosynthesis; estrogen biosynthesis.</text>
</comment>
<comment type="catalytic activity">
    <reaction evidence="4">
        <text>17beta-estradiol + NAD(+) = estrone + NADH + H(+)</text>
        <dbReference type="Rhea" id="RHEA:24612"/>
        <dbReference type="ChEBI" id="CHEBI:15378"/>
        <dbReference type="ChEBI" id="CHEBI:16469"/>
        <dbReference type="ChEBI" id="CHEBI:17263"/>
        <dbReference type="ChEBI" id="CHEBI:57540"/>
        <dbReference type="ChEBI" id="CHEBI:57945"/>
        <dbReference type="EC" id="1.1.1.62"/>
    </reaction>
</comment>
<dbReference type="Gene3D" id="3.40.50.720">
    <property type="entry name" value="NAD(P)-binding Rossmann-like Domain"/>
    <property type="match status" value="1"/>
</dbReference>
<dbReference type="PRINTS" id="PR00080">
    <property type="entry name" value="SDRFAMILY"/>
</dbReference>
<evidence type="ECO:0000256" key="4">
    <source>
        <dbReference type="PIRNR" id="PIRNR000095"/>
    </source>
</evidence>
<evidence type="ECO:0000256" key="1">
    <source>
        <dbReference type="ARBA" id="ARBA00006484"/>
    </source>
</evidence>
<dbReference type="GeneID" id="120828406"/>
<feature type="binding site" evidence="6">
    <location>
        <begin position="10"/>
        <end position="38"/>
    </location>
    <ligand>
        <name>NADP(+)</name>
        <dbReference type="ChEBI" id="CHEBI:58349"/>
    </ligand>
</feature>
<comment type="catalytic activity">
    <reaction evidence="4">
        <text>17beta-estradiol + NADP(+) = estrone + NADPH + H(+)</text>
        <dbReference type="Rhea" id="RHEA:24616"/>
        <dbReference type="ChEBI" id="CHEBI:15378"/>
        <dbReference type="ChEBI" id="CHEBI:16469"/>
        <dbReference type="ChEBI" id="CHEBI:17263"/>
        <dbReference type="ChEBI" id="CHEBI:57783"/>
        <dbReference type="ChEBI" id="CHEBI:58349"/>
        <dbReference type="EC" id="1.1.1.62"/>
    </reaction>
</comment>
<comment type="subcellular location">
    <subcellularLocation>
        <location evidence="4">Cytoplasm</location>
    </subcellularLocation>
</comment>
<dbReference type="InterPro" id="IPR002347">
    <property type="entry name" value="SDR_fam"/>
</dbReference>
<dbReference type="InterPro" id="IPR011348">
    <property type="entry name" value="17beta_DH"/>
</dbReference>
<dbReference type="PIRSF" id="PIRSF000095">
    <property type="entry name" value="17beta-HSD"/>
    <property type="match status" value="1"/>
</dbReference>
<dbReference type="SUPFAM" id="SSF51735">
    <property type="entry name" value="NAD(P)-binding Rossmann-fold domains"/>
    <property type="match status" value="1"/>
</dbReference>
<feature type="binding site" evidence="6">
    <location>
        <position position="64"/>
    </location>
    <ligand>
        <name>NADP(+)</name>
        <dbReference type="ChEBI" id="CHEBI:58349"/>
    </ligand>
</feature>
<evidence type="ECO:0000256" key="7">
    <source>
        <dbReference type="RuleBase" id="RU000363"/>
    </source>
</evidence>
<proteinExistence type="inferred from homology"/>
<keyword evidence="4" id="KW-0963">Cytoplasm</keyword>
<dbReference type="GeneTree" id="ENSGT00940000160415"/>
<dbReference type="GO" id="GO:0004303">
    <property type="term" value="F:estradiol 17-beta-dehydrogenase [NAD(P)+] activity"/>
    <property type="evidence" value="ECO:0007669"/>
    <property type="project" value="UniProtKB-UniRule"/>
</dbReference>
<evidence type="ECO:0000256" key="5">
    <source>
        <dbReference type="PIRSR" id="PIRSR000095-1"/>
    </source>
</evidence>
<keyword evidence="3" id="KW-0443">Lipid metabolism</keyword>
<feature type="binding site" evidence="6">
    <location>
        <position position="141"/>
    </location>
    <ligand>
        <name>substrate</name>
    </ligand>
</feature>
<dbReference type="RefSeq" id="XP_040047897.1">
    <property type="nucleotide sequence ID" value="XM_040191963.1"/>
</dbReference>
<dbReference type="GO" id="GO:0006703">
    <property type="term" value="P:estrogen biosynthetic process"/>
    <property type="evidence" value="ECO:0007669"/>
    <property type="project" value="UniProtKB-UniRule"/>
</dbReference>
<dbReference type="InParanoid" id="G3P112"/>
<dbReference type="OMA" id="KGLHRDT"/>
<dbReference type="PRINTS" id="PR00081">
    <property type="entry name" value="GDHRDH"/>
</dbReference>
<dbReference type="FunCoup" id="G3P112">
    <property type="interactions" value="39"/>
</dbReference>